<dbReference type="Gene3D" id="3.40.50.1000">
    <property type="entry name" value="HAD superfamily/HAD-like"/>
    <property type="match status" value="1"/>
</dbReference>
<dbReference type="SUPFAM" id="SSF56784">
    <property type="entry name" value="HAD-like"/>
    <property type="match status" value="1"/>
</dbReference>
<dbReference type="AlphaFoldDB" id="A0A366UA17"/>
<dbReference type="CDD" id="cd07505">
    <property type="entry name" value="HAD_BPGM-like"/>
    <property type="match status" value="1"/>
</dbReference>
<dbReference type="InterPro" id="IPR023214">
    <property type="entry name" value="HAD_sf"/>
</dbReference>
<dbReference type="EMBL" id="WVTI01000003">
    <property type="protein sequence ID" value="MXS25374.1"/>
    <property type="molecule type" value="Genomic_DNA"/>
</dbReference>
<organism evidence="2 4">
    <name type="scientific">Enterococcus gallinarum</name>
    <dbReference type="NCBI Taxonomy" id="1353"/>
    <lineage>
        <taxon>Bacteria</taxon>
        <taxon>Bacillati</taxon>
        <taxon>Bacillota</taxon>
        <taxon>Bacilli</taxon>
        <taxon>Lactobacillales</taxon>
        <taxon>Enterococcaceae</taxon>
        <taxon>Enterococcus</taxon>
    </lineage>
</organism>
<sequence length="225" mass="25207">MKELLIFDLDGLLLDTERVYHEGWLALFEKYHLPITSADIVAWRGQSWQQTATLLAKKVGGLQRVEELRQEREGYIEDQLLNGNLQPKPFARETLALAREKGLKTALATSSMAFRGEKLLDHFELQNAFDFKTFGDDVPAHKPDPAPYLLTLKKAARTSESALVMEDSLPGATAATRAGIQVVLIPDQSFTHHFSADEKAGLNLYAETTSLEYVYQLLATEQLTN</sequence>
<reference evidence="2 4" key="1">
    <citation type="submission" date="2019-04" db="EMBL/GenBank/DDBJ databases">
        <title>Step-wise assembly of the neonatal virome modulated by breast feeding.</title>
        <authorList>
            <person name="Liang G."/>
            <person name="Bushman F."/>
        </authorList>
    </citation>
    <scope>NUCLEOTIDE SEQUENCE [LARGE SCALE GENOMIC DNA]</scope>
    <source>
        <strain evidence="2 4">E3404</strain>
    </source>
</reference>
<dbReference type="SFLD" id="SFLDS00003">
    <property type="entry name" value="Haloacid_Dehalogenase"/>
    <property type="match status" value="1"/>
</dbReference>
<accession>A0A366UA17</accession>
<dbReference type="NCBIfam" id="TIGR01509">
    <property type="entry name" value="HAD-SF-IA-v3"/>
    <property type="match status" value="1"/>
</dbReference>
<name>A0A366UA17_ENTGA</name>
<dbReference type="EMBL" id="CP050485">
    <property type="protein sequence ID" value="QOG28552.1"/>
    <property type="molecule type" value="Genomic_DNA"/>
</dbReference>
<dbReference type="InterPro" id="IPR006439">
    <property type="entry name" value="HAD-SF_hydro_IA"/>
</dbReference>
<reference evidence="1 6" key="3">
    <citation type="submission" date="2020-06" db="EMBL/GenBank/DDBJ databases">
        <title>Crossreactivity between MHC class I-restricted antigens from cancer cells and an enterococcal bacteriophage.</title>
        <authorList>
            <person name="Fluckiger A."/>
            <person name="Daillere R."/>
            <person name="Sassi M."/>
            <person name="Cattoir V."/>
            <person name="Kroemer G."/>
            <person name="Zitvogel L."/>
        </authorList>
    </citation>
    <scope>NUCLEOTIDE SEQUENCE [LARGE SCALE GENOMIC DNA]</scope>
    <source>
        <strain evidence="1 6">EG4</strain>
    </source>
</reference>
<dbReference type="GO" id="GO:0016787">
    <property type="term" value="F:hydrolase activity"/>
    <property type="evidence" value="ECO:0007669"/>
    <property type="project" value="UniProtKB-KW"/>
</dbReference>
<evidence type="ECO:0000313" key="5">
    <source>
        <dbReference type="Proteomes" id="UP000516696"/>
    </source>
</evidence>
<evidence type="ECO:0000313" key="1">
    <source>
        <dbReference type="EMBL" id="MBA0971693.1"/>
    </source>
</evidence>
<evidence type="ECO:0000313" key="4">
    <source>
        <dbReference type="Proteomes" id="UP000439965"/>
    </source>
</evidence>
<dbReference type="PRINTS" id="PR00413">
    <property type="entry name" value="HADHALOGNASE"/>
</dbReference>
<keyword evidence="2" id="KW-0378">Hydrolase</keyword>
<dbReference type="Gene3D" id="1.10.150.240">
    <property type="entry name" value="Putative phosphatase, domain 2"/>
    <property type="match status" value="1"/>
</dbReference>
<evidence type="ECO:0000313" key="6">
    <source>
        <dbReference type="Proteomes" id="UP000571857"/>
    </source>
</evidence>
<dbReference type="Pfam" id="PF13419">
    <property type="entry name" value="HAD_2"/>
    <property type="match status" value="1"/>
</dbReference>
<proteinExistence type="predicted"/>
<dbReference type="InterPro" id="IPR023198">
    <property type="entry name" value="PGP-like_dom2"/>
</dbReference>
<dbReference type="RefSeq" id="WP_029486321.1">
    <property type="nucleotide sequence ID" value="NZ_BTSN01000004.1"/>
</dbReference>
<dbReference type="Proteomes" id="UP000516696">
    <property type="component" value="Chromosome"/>
</dbReference>
<protein>
    <submittedName>
        <fullName evidence="1">HAD family phosphatase</fullName>
    </submittedName>
    <submittedName>
        <fullName evidence="2">HAD-IA family hydrolase</fullName>
    </submittedName>
</protein>
<evidence type="ECO:0000313" key="2">
    <source>
        <dbReference type="EMBL" id="MXS25374.1"/>
    </source>
</evidence>
<dbReference type="EMBL" id="JABXJK010000009">
    <property type="protein sequence ID" value="MBA0971693.1"/>
    <property type="molecule type" value="Genomic_DNA"/>
</dbReference>
<evidence type="ECO:0000313" key="3">
    <source>
        <dbReference type="EMBL" id="QOG28552.1"/>
    </source>
</evidence>
<dbReference type="PANTHER" id="PTHR18901">
    <property type="entry name" value="2-DEOXYGLUCOSE-6-PHOSPHATE PHOSPHATASE 2"/>
    <property type="match status" value="1"/>
</dbReference>
<dbReference type="InterPro" id="IPR036412">
    <property type="entry name" value="HAD-like_sf"/>
</dbReference>
<dbReference type="PANTHER" id="PTHR18901:SF38">
    <property type="entry name" value="PSEUDOURIDINE-5'-PHOSPHATASE"/>
    <property type="match status" value="1"/>
</dbReference>
<dbReference type="Proteomes" id="UP000439965">
    <property type="component" value="Unassembled WGS sequence"/>
</dbReference>
<gene>
    <name evidence="3" type="ORF">EGM181_15440</name>
    <name evidence="2" type="ORF">GTI89_04695</name>
    <name evidence="1" type="ORF">HWH42_03645</name>
</gene>
<reference evidence="3 5" key="2">
    <citation type="submission" date="2020-03" db="EMBL/GenBank/DDBJ databases">
        <title>Characterization of ganglioside-mimicking enterococci.</title>
        <authorList>
            <person name="Patry R.T."/>
            <person name="Nothaft H."/>
            <person name="Bridger R."/>
            <person name="Shajahan A."/>
            <person name="Huynh S."/>
            <person name="Sanchez S."/>
            <person name="Azadi P."/>
            <person name="Cooper K."/>
            <person name="Miller W.G."/>
            <person name="Parker C.T."/>
            <person name="Wells L."/>
            <person name="Szymanski C.M."/>
        </authorList>
    </citation>
    <scope>NUCLEOTIDE SEQUENCE [LARGE SCALE GENOMIC DNA]</scope>
    <source>
        <strain evidence="3 5">EGM181</strain>
    </source>
</reference>
<dbReference type="InterPro" id="IPR041492">
    <property type="entry name" value="HAD_2"/>
</dbReference>
<dbReference type="Proteomes" id="UP000571857">
    <property type="component" value="Unassembled WGS sequence"/>
</dbReference>
<dbReference type="SFLD" id="SFLDG01129">
    <property type="entry name" value="C1.5:_HAD__Beta-PGM__Phosphata"/>
    <property type="match status" value="1"/>
</dbReference>